<evidence type="ECO:0000256" key="2">
    <source>
        <dbReference type="ARBA" id="ARBA00012513"/>
    </source>
</evidence>
<evidence type="ECO:0000256" key="13">
    <source>
        <dbReference type="ARBA" id="ARBA00023157"/>
    </source>
</evidence>
<dbReference type="InterPro" id="IPR011009">
    <property type="entry name" value="Kinase-like_dom_sf"/>
</dbReference>
<feature type="binding site" evidence="18">
    <location>
        <position position="1367"/>
    </location>
    <ligand>
        <name>ATP</name>
        <dbReference type="ChEBI" id="CHEBI:30616"/>
    </ligand>
</feature>
<sequence length="1623" mass="183065">MEYIITYVPVSLAFHGKQLLAVAMRGVSIFTTAISFLLMLTIALAEDQRSSLARGSSISIQDDTTTTILVSPNGHFSCGFYKVATNAFTFSIWFSRSSEKTVAWTANRDAQVNGKGSKLTFRKDGSLALVDYNGAAVWSTNTTATGASRAELDDSGNLVVMDPAGHRLWKSFDSPTDTLLPLQPMTQDTKLVSASARGLPYSGLYTFFFDSNNILSIIYNGPETSSIYWPNPYERSWENGRTTYNSSQYGILNQEGMFLASDKLQFEASDLGDKDVMRRLTLDYDGNLRLYSLNATNGKWSVSWLAFPRLCEIHGLCGINSFCTYMPSLQCSCLEGFEMTEPSDWSQGCRRKENITVKGDHNANNNTEQKFIFVEIPKTDFYGYDFNYTPSVALPVCKQICLNDDGCEAFAYRKGKGECFPKALLINGKKFPDPSNDIYLKFSKEASSSQLLASKPSHICKVTEKDAYPSSQMFGGSNSKFKFGYFLSSALTLLVVEVILVTVGCWATYKWGRRPEIRDEGYTIISSQFRRFSYKELEKATGFFQEELGSGGSGAVYKGILDDNRKVAVKKLNDVIHGEQEFRSELSIIGRVYHMNLVRIWGFCAEKTHKLLVSEFVENGSLDRVLSNHQSVFPVLPWSHRYNIALGVAKGLAYLHHECLEWIVHCDVKPENILLDKDFEPKIADFGLVKLLNRGPSTNILSRVHGTKRVHCARVAPEWALNLPITGKADVYSYGVVLLELVKGNRVSRWVVDGEEEVELAVKRTVDILKEKLASGDQSWLLDFVDCRLNGEFNYSQAALVLNTAVSCLDEDRRKRPSMNTMRGVYIFTTIFFLLMPTIALANHRKPFLARRSSISTQAFIARRSSISTQDDTTTILVSPNGDFSCGFYRVATNAFTFSIWFSRSSEKTVAWTANRDAPVNGKGSRLTFQKDGTLALLDYNGKVVWSTNTTATRADRAELLNNGNLVVMDPEGQHLWRSFDSPTDTLLPGLLYSGFYNFLFDSNNILTLVYNGPDTASIYWPNPSFDQPWKNGRTTYDSLRYGVLNQTGYFVSSDLFKFEASDLGDHVMRRLTLDYDGNLRLYSLNETSGNWSVSWMAFSRVCQMHGVCGTNAVCNYIPELHCSCLQGFEVIDPTDWSKGCKRKVDITAIWDKGNRHNITNNSTSQDFSIRKITATDFWGYDTAYTQLIPYSNCRNMCLTANNCQAFGYRKGTGESYPKYSLFNGWRFPDPYNDLYLKVPKGVPFREESDSRPTHSCGVTEKLAYPSSQMFEEVTSNFEFGYFLSSVLTLLLIEVVLIIVGFSVVRKWETRPEITDEGYAIISSQFRRFSYKELQKATNCFQEELGSGGSGVVYKGVLDDERKVAVKILNDVIYGEQELRSELSVIGRIYHMNLVRIWGFCVEKTKRLLVSEYSENGSLDRLLFDYHNLFPVLKWSQRYNIALGVAKGLAYLHHECLEWIVHCDIKPENILLDKDFEPKIADFGLVKLLKPEAAQMPSRVHGTRGYIAPEWALNLPITGKADVYSYGVVLLELVKGSRVSRWVVDGKEEVGLAVKRNVDTLREKLASEDQSWLLEFVDSRLDGEFNYSQAATVLKIAVLCLEEDRRMRPSMDTVVEVLLSLVE</sequence>
<keyword evidence="10 18" id="KW-0067">ATP-binding</keyword>
<dbReference type="InterPro" id="IPR036426">
    <property type="entry name" value="Bulb-type_lectin_dom_sf"/>
</dbReference>
<evidence type="ECO:0000313" key="24">
    <source>
        <dbReference type="Proteomes" id="UP000008022"/>
    </source>
</evidence>
<dbReference type="HOGENOM" id="CLU_234573_0_0_1"/>
<comment type="catalytic activity">
    <reaction evidence="16">
        <text>L-threonyl-[protein] + ATP = O-phospho-L-threonyl-[protein] + ADP + H(+)</text>
        <dbReference type="Rhea" id="RHEA:46608"/>
        <dbReference type="Rhea" id="RHEA-COMP:11060"/>
        <dbReference type="Rhea" id="RHEA-COMP:11605"/>
        <dbReference type="ChEBI" id="CHEBI:15378"/>
        <dbReference type="ChEBI" id="CHEBI:30013"/>
        <dbReference type="ChEBI" id="CHEBI:30616"/>
        <dbReference type="ChEBI" id="CHEBI:61977"/>
        <dbReference type="ChEBI" id="CHEBI:456216"/>
        <dbReference type="EC" id="2.7.11.1"/>
    </reaction>
</comment>
<keyword evidence="8 18" id="KW-0547">Nucleotide-binding</keyword>
<dbReference type="Pfam" id="PF00954">
    <property type="entry name" value="S_locus_glycop"/>
    <property type="match status" value="2"/>
</dbReference>
<evidence type="ECO:0000256" key="8">
    <source>
        <dbReference type="ARBA" id="ARBA00022741"/>
    </source>
</evidence>
<feature type="transmembrane region" description="Helical" evidence="19">
    <location>
        <begin position="1280"/>
        <end position="1305"/>
    </location>
</feature>
<evidence type="ECO:0000256" key="1">
    <source>
        <dbReference type="ARBA" id="ARBA00004479"/>
    </source>
</evidence>
<dbReference type="EnsemblPlants" id="ORUFI06G04350.2">
    <property type="protein sequence ID" value="ORUFI06G04350.2"/>
    <property type="gene ID" value="ORUFI06G04350"/>
</dbReference>
<feature type="domain" description="Apple" evidence="22">
    <location>
        <begin position="367"/>
        <end position="443"/>
    </location>
</feature>
<evidence type="ECO:0000256" key="14">
    <source>
        <dbReference type="ARBA" id="ARBA00023170"/>
    </source>
</evidence>
<keyword evidence="12 19" id="KW-0472">Membrane</keyword>
<protein>
    <recommendedName>
        <fullName evidence="2">non-specific serine/threonine protein kinase</fullName>
        <ecNumber evidence="2">2.7.11.1</ecNumber>
    </recommendedName>
</protein>
<dbReference type="PROSITE" id="PS00107">
    <property type="entry name" value="PROTEIN_KINASE_ATP"/>
    <property type="match status" value="2"/>
</dbReference>
<dbReference type="InterPro" id="IPR001480">
    <property type="entry name" value="Bulb-type_lectin_dom"/>
</dbReference>
<keyword evidence="24" id="KW-1185">Reference proteome</keyword>
<dbReference type="Pfam" id="PF14295">
    <property type="entry name" value="PAN_4"/>
    <property type="match status" value="2"/>
</dbReference>
<feature type="binding site" evidence="18">
    <location>
        <position position="571"/>
    </location>
    <ligand>
        <name>ATP</name>
        <dbReference type="ChEBI" id="CHEBI:30616"/>
    </ligand>
</feature>
<dbReference type="EC" id="2.7.11.1" evidence="2"/>
<evidence type="ECO:0000256" key="3">
    <source>
        <dbReference type="ARBA" id="ARBA00022527"/>
    </source>
</evidence>
<evidence type="ECO:0000256" key="16">
    <source>
        <dbReference type="ARBA" id="ARBA00047899"/>
    </source>
</evidence>
<feature type="domain" description="Bulb-type lectin" evidence="21">
    <location>
        <begin position="852"/>
        <end position="981"/>
    </location>
</feature>
<keyword evidence="3" id="KW-0723">Serine/threonine-protein kinase</keyword>
<dbReference type="FunFam" id="2.90.10.30:FF:000003">
    <property type="entry name" value="Os04g0303100 protein"/>
    <property type="match status" value="2"/>
</dbReference>
<dbReference type="SMART" id="SM00108">
    <property type="entry name" value="B_lectin"/>
    <property type="match status" value="2"/>
</dbReference>
<keyword evidence="5" id="KW-0808">Transferase</keyword>
<dbReference type="CDD" id="cd00028">
    <property type="entry name" value="B_lectin"/>
    <property type="match status" value="2"/>
</dbReference>
<dbReference type="FunFam" id="3.30.200.20:FF:000059">
    <property type="entry name" value="S-receptor-like serine/threonine-protein kinase"/>
    <property type="match status" value="2"/>
</dbReference>
<evidence type="ECO:0000256" key="12">
    <source>
        <dbReference type="ARBA" id="ARBA00023136"/>
    </source>
</evidence>
<dbReference type="GO" id="GO:0004674">
    <property type="term" value="F:protein serine/threonine kinase activity"/>
    <property type="evidence" value="ECO:0007669"/>
    <property type="project" value="UniProtKB-KW"/>
</dbReference>
<organism evidence="23 24">
    <name type="scientific">Oryza rufipogon</name>
    <name type="common">Brownbeard rice</name>
    <name type="synonym">Asian wild rice</name>
    <dbReference type="NCBI Taxonomy" id="4529"/>
    <lineage>
        <taxon>Eukaryota</taxon>
        <taxon>Viridiplantae</taxon>
        <taxon>Streptophyta</taxon>
        <taxon>Embryophyta</taxon>
        <taxon>Tracheophyta</taxon>
        <taxon>Spermatophyta</taxon>
        <taxon>Magnoliopsida</taxon>
        <taxon>Liliopsida</taxon>
        <taxon>Poales</taxon>
        <taxon>Poaceae</taxon>
        <taxon>BOP clade</taxon>
        <taxon>Oryzoideae</taxon>
        <taxon>Oryzeae</taxon>
        <taxon>Oryzinae</taxon>
        <taxon>Oryza</taxon>
    </lineage>
</organism>
<keyword evidence="6 19" id="KW-0812">Transmembrane</keyword>
<keyword evidence="9" id="KW-0418">Kinase</keyword>
<feature type="domain" description="Protein kinase" evidence="20">
    <location>
        <begin position="542"/>
        <end position="833"/>
    </location>
</feature>
<comment type="catalytic activity">
    <reaction evidence="17">
        <text>L-seryl-[protein] + ATP = O-phospho-L-seryl-[protein] + ADP + H(+)</text>
        <dbReference type="Rhea" id="RHEA:17989"/>
        <dbReference type="Rhea" id="RHEA-COMP:9863"/>
        <dbReference type="Rhea" id="RHEA-COMP:11604"/>
        <dbReference type="ChEBI" id="CHEBI:15378"/>
        <dbReference type="ChEBI" id="CHEBI:29999"/>
        <dbReference type="ChEBI" id="CHEBI:30616"/>
        <dbReference type="ChEBI" id="CHEBI:83421"/>
        <dbReference type="ChEBI" id="CHEBI:456216"/>
        <dbReference type="EC" id="2.7.11.1"/>
    </reaction>
</comment>
<dbReference type="InterPro" id="IPR000719">
    <property type="entry name" value="Prot_kinase_dom"/>
</dbReference>
<reference evidence="23" key="2">
    <citation type="submission" date="2015-06" db="UniProtKB">
        <authorList>
            <consortium name="EnsemblPlants"/>
        </authorList>
    </citation>
    <scope>IDENTIFICATION</scope>
</reference>
<dbReference type="Gramene" id="ORUFI06G04350.2">
    <property type="protein sequence ID" value="ORUFI06G04350.2"/>
    <property type="gene ID" value="ORUFI06G04350"/>
</dbReference>
<dbReference type="InterPro" id="IPR017441">
    <property type="entry name" value="Protein_kinase_ATP_BS"/>
</dbReference>
<dbReference type="Pfam" id="PF01453">
    <property type="entry name" value="B_lectin"/>
    <property type="match status" value="2"/>
</dbReference>
<dbReference type="PROSITE" id="PS50948">
    <property type="entry name" value="PAN"/>
    <property type="match status" value="1"/>
</dbReference>
<proteinExistence type="predicted"/>
<dbReference type="PANTHER" id="PTHR47974:SF31">
    <property type="entry name" value="RECEPTOR-LIKE SERINE_THREONINE-PROTEIN KINASE"/>
    <property type="match status" value="1"/>
</dbReference>
<evidence type="ECO:0000259" key="20">
    <source>
        <dbReference type="PROSITE" id="PS50011"/>
    </source>
</evidence>
<evidence type="ECO:0000259" key="21">
    <source>
        <dbReference type="PROSITE" id="PS50927"/>
    </source>
</evidence>
<evidence type="ECO:0000259" key="22">
    <source>
        <dbReference type="PROSITE" id="PS50948"/>
    </source>
</evidence>
<dbReference type="SUPFAM" id="SSF51110">
    <property type="entry name" value="alpha-D-mannose-specific plant lectins"/>
    <property type="match status" value="2"/>
</dbReference>
<dbReference type="Proteomes" id="UP000008022">
    <property type="component" value="Unassembled WGS sequence"/>
</dbReference>
<evidence type="ECO:0000256" key="5">
    <source>
        <dbReference type="ARBA" id="ARBA00022679"/>
    </source>
</evidence>
<dbReference type="PROSITE" id="PS50927">
    <property type="entry name" value="BULB_LECTIN"/>
    <property type="match status" value="2"/>
</dbReference>
<keyword evidence="13" id="KW-1015">Disulfide bond</keyword>
<dbReference type="Gene3D" id="1.10.510.10">
    <property type="entry name" value="Transferase(Phosphotransferase) domain 1"/>
    <property type="match status" value="2"/>
</dbReference>
<keyword evidence="11 19" id="KW-1133">Transmembrane helix</keyword>
<evidence type="ECO:0000256" key="19">
    <source>
        <dbReference type="SAM" id="Phobius"/>
    </source>
</evidence>
<dbReference type="SUPFAM" id="SSF56112">
    <property type="entry name" value="Protein kinase-like (PK-like)"/>
    <property type="match status" value="2"/>
</dbReference>
<reference evidence="24" key="1">
    <citation type="submission" date="2013-06" db="EMBL/GenBank/DDBJ databases">
        <authorList>
            <person name="Zhao Q."/>
        </authorList>
    </citation>
    <scope>NUCLEOTIDE SEQUENCE</scope>
    <source>
        <strain evidence="24">cv. W1943</strain>
    </source>
</reference>
<dbReference type="GO" id="GO:0016020">
    <property type="term" value="C:membrane"/>
    <property type="evidence" value="ECO:0007669"/>
    <property type="project" value="UniProtKB-SubCell"/>
</dbReference>
<dbReference type="FunFam" id="2.90.10.10:FF:000007">
    <property type="entry name" value="Serine/threonine-protein kinase"/>
    <property type="match status" value="2"/>
</dbReference>
<evidence type="ECO:0000256" key="7">
    <source>
        <dbReference type="ARBA" id="ARBA00022729"/>
    </source>
</evidence>
<evidence type="ECO:0000313" key="23">
    <source>
        <dbReference type="EnsemblPlants" id="ORUFI06G04350.2"/>
    </source>
</evidence>
<dbReference type="SMART" id="SM00473">
    <property type="entry name" value="PAN_AP"/>
    <property type="match status" value="1"/>
</dbReference>
<dbReference type="STRING" id="4529.A0A0E0PTY5"/>
<keyword evidence="15" id="KW-0325">Glycoprotein</keyword>
<keyword evidence="7" id="KW-0732">Signal</keyword>
<accession>A0A0E0PTY5</accession>
<evidence type="ECO:0000256" key="11">
    <source>
        <dbReference type="ARBA" id="ARBA00022989"/>
    </source>
</evidence>
<feature type="transmembrane region" description="Helical" evidence="19">
    <location>
        <begin position="483"/>
        <end position="509"/>
    </location>
</feature>
<dbReference type="FunFam" id="1.10.510.10:FF:000302">
    <property type="entry name" value="Serine/threonine-protein kinase"/>
    <property type="match status" value="2"/>
</dbReference>
<keyword evidence="4" id="KW-0245">EGF-like domain</keyword>
<dbReference type="SMART" id="SM00220">
    <property type="entry name" value="S_TKc"/>
    <property type="match status" value="2"/>
</dbReference>
<evidence type="ECO:0000256" key="4">
    <source>
        <dbReference type="ARBA" id="ARBA00022536"/>
    </source>
</evidence>
<keyword evidence="14" id="KW-0675">Receptor</keyword>
<dbReference type="CDD" id="cd01098">
    <property type="entry name" value="PAN_AP_plant"/>
    <property type="match status" value="1"/>
</dbReference>
<dbReference type="PROSITE" id="PS50011">
    <property type="entry name" value="PROTEIN_KINASE_DOM"/>
    <property type="match status" value="2"/>
</dbReference>
<feature type="transmembrane region" description="Helical" evidence="19">
    <location>
        <begin position="824"/>
        <end position="842"/>
    </location>
</feature>
<dbReference type="PANTHER" id="PTHR47974">
    <property type="entry name" value="OS07G0415500 PROTEIN"/>
    <property type="match status" value="1"/>
</dbReference>
<evidence type="ECO:0000256" key="15">
    <source>
        <dbReference type="ARBA" id="ARBA00023180"/>
    </source>
</evidence>
<dbReference type="eggNOG" id="ENOG502QRH4">
    <property type="taxonomic scope" value="Eukaryota"/>
</dbReference>
<dbReference type="GO" id="GO:0048544">
    <property type="term" value="P:recognition of pollen"/>
    <property type="evidence" value="ECO:0007669"/>
    <property type="project" value="InterPro"/>
</dbReference>
<dbReference type="PROSITE" id="PS00108">
    <property type="entry name" value="PROTEIN_KINASE_ST"/>
    <property type="match status" value="2"/>
</dbReference>
<comment type="subcellular location">
    <subcellularLocation>
        <location evidence="1">Membrane</location>
        <topology evidence="1">Single-pass type I membrane protein</topology>
    </subcellularLocation>
</comment>
<dbReference type="InterPro" id="IPR003609">
    <property type="entry name" value="Pan_app"/>
</dbReference>
<dbReference type="CDD" id="cd14066">
    <property type="entry name" value="STKc_IRAK"/>
    <property type="match status" value="1"/>
</dbReference>
<evidence type="ECO:0000256" key="10">
    <source>
        <dbReference type="ARBA" id="ARBA00022840"/>
    </source>
</evidence>
<evidence type="ECO:0000256" key="17">
    <source>
        <dbReference type="ARBA" id="ARBA00048679"/>
    </source>
</evidence>
<dbReference type="GO" id="GO:0005524">
    <property type="term" value="F:ATP binding"/>
    <property type="evidence" value="ECO:0007669"/>
    <property type="project" value="UniProtKB-UniRule"/>
</dbReference>
<evidence type="ECO:0000256" key="9">
    <source>
        <dbReference type="ARBA" id="ARBA00022777"/>
    </source>
</evidence>
<feature type="domain" description="Protein kinase" evidence="20">
    <location>
        <begin position="1339"/>
        <end position="1622"/>
    </location>
</feature>
<dbReference type="Gene3D" id="3.30.200.20">
    <property type="entry name" value="Phosphorylase Kinase, domain 1"/>
    <property type="match status" value="2"/>
</dbReference>
<feature type="transmembrane region" description="Helical" evidence="19">
    <location>
        <begin position="27"/>
        <end position="45"/>
    </location>
</feature>
<name>A0A0E0PTY5_ORYRU</name>
<dbReference type="InterPro" id="IPR000858">
    <property type="entry name" value="S_locus_glycoprot_dom"/>
</dbReference>
<dbReference type="Gene3D" id="2.90.10.10">
    <property type="entry name" value="Bulb-type lectin domain"/>
    <property type="match status" value="2"/>
</dbReference>
<evidence type="ECO:0000256" key="18">
    <source>
        <dbReference type="PROSITE-ProRule" id="PRU10141"/>
    </source>
</evidence>
<dbReference type="InterPro" id="IPR008271">
    <property type="entry name" value="Ser/Thr_kinase_AS"/>
</dbReference>
<evidence type="ECO:0000256" key="6">
    <source>
        <dbReference type="ARBA" id="ARBA00022692"/>
    </source>
</evidence>
<dbReference type="GO" id="GO:0051707">
    <property type="term" value="P:response to other organism"/>
    <property type="evidence" value="ECO:0007669"/>
    <property type="project" value="UniProtKB-ARBA"/>
</dbReference>
<dbReference type="Pfam" id="PF00069">
    <property type="entry name" value="Pkinase"/>
    <property type="match status" value="2"/>
</dbReference>
<feature type="domain" description="Bulb-type lectin" evidence="21">
    <location>
        <begin position="54"/>
        <end position="173"/>
    </location>
</feature>